<name>A0AC35U4S5_9BILA</name>
<evidence type="ECO:0000313" key="2">
    <source>
        <dbReference type="WBParaSite" id="RSKR_0000715450.1"/>
    </source>
</evidence>
<accession>A0AC35U4S5</accession>
<proteinExistence type="predicted"/>
<dbReference type="WBParaSite" id="RSKR_0000715450.1">
    <property type="protein sequence ID" value="RSKR_0000715450.1"/>
    <property type="gene ID" value="RSKR_0000715450"/>
</dbReference>
<organism evidence="1 2">
    <name type="scientific">Rhabditophanes sp. KR3021</name>
    <dbReference type="NCBI Taxonomy" id="114890"/>
    <lineage>
        <taxon>Eukaryota</taxon>
        <taxon>Metazoa</taxon>
        <taxon>Ecdysozoa</taxon>
        <taxon>Nematoda</taxon>
        <taxon>Chromadorea</taxon>
        <taxon>Rhabditida</taxon>
        <taxon>Tylenchina</taxon>
        <taxon>Panagrolaimomorpha</taxon>
        <taxon>Strongyloidoidea</taxon>
        <taxon>Alloionematidae</taxon>
        <taxon>Rhabditophanes</taxon>
    </lineage>
</organism>
<sequence length="181" mass="21043">MFFGGYVIGKLELYTTNNYTALGSGIFAPKWYSGWKFSDAQYNETVIFSCLQLLFNALTCFRLIYIKINDRSLTNMASNKKEVKLAMYSFLTFATQLMDIAYITYCDYLIGEVEDQTMANYLFSWLFPKSNLFMLLNNIWLPMFSERLRAGLKKKFNLINATKIEVHKSRSAHTRTIKIDA</sequence>
<reference evidence="2" key="1">
    <citation type="submission" date="2016-11" db="UniProtKB">
        <authorList>
            <consortium name="WormBaseParasite"/>
        </authorList>
    </citation>
    <scope>IDENTIFICATION</scope>
    <source>
        <strain evidence="2">KR3021</strain>
    </source>
</reference>
<evidence type="ECO:0000313" key="1">
    <source>
        <dbReference type="Proteomes" id="UP000095286"/>
    </source>
</evidence>
<protein>
    <submittedName>
        <fullName evidence="2">7TM_GPCR_Srx domain-containing protein</fullName>
    </submittedName>
</protein>
<dbReference type="Proteomes" id="UP000095286">
    <property type="component" value="Unplaced"/>
</dbReference>